<sequence>METAAERIRSAVKNILPERPHHLALSLESKYPVPPNFWQHQSPLQYTTFLSDADRGVLLTRPYFDICDEPVVPLSTPQHTPLAGLKKAGNKVSLKDWKNKKTTTSPTENGTPGKMDEKKNPGAVQRPEKDGSRKEVERTKETGLRRETNAQESRSNGEAEKSKSSLPKSTSKVVPSPLSESKKRSLEQDDSARPPKKTKPSEHPDQPRKLPQPETPGSRGHARSASKDSRTSGAQPTLGSRSAHLGSKDHHRDVSPRITVNGTKSQTSATRSSLPPKPDTSGKHLVPPLLSPLRGLPFDEELEDTSPRKRPLDSHGPAKPSNKPPRSESTAKKRSVTPDLPPLLSPTLPPSIPEITDQRATRKRLQSLLALPSKSSKERSVSVEDTPPPAKKRPRPAEAEPEAAKSVSAKRPRTAEISANKAPYTPPKPATANSLSAPGNPVTQTPGERIAQTPGAGDVGLPGREFGSQAAKDTYKTRWETFSKMGRRLKHKRDGECQTNGAGPSGGGPPKRGDIDTNRRAVLTIEMILAYMICFRSGDQRAEVSGTPMNVPAWLTLEPHLRELKGMTRHSVPLQALACQLHATVISEIVRTYGSLGTQTGEAPKLEREVSKGVFHALRSNSRIWSEANELRSKVSDKTLKTPSMGPWTSPHRAATEALSVLTRFAEREHVNWRAEVVVPNEGA</sequence>
<feature type="region of interest" description="Disordered" evidence="1">
    <location>
        <begin position="486"/>
        <end position="516"/>
    </location>
</feature>
<feature type="compositionally biased region" description="Basic and acidic residues" evidence="1">
    <location>
        <begin position="180"/>
        <end position="208"/>
    </location>
</feature>
<feature type="compositionally biased region" description="Polar residues" evidence="1">
    <location>
        <begin position="231"/>
        <end position="240"/>
    </location>
</feature>
<reference evidence="2 3" key="1">
    <citation type="submission" date="2015-09" db="EMBL/GenBank/DDBJ databases">
        <title>Host preference determinants of Valsa canker pathogens revealed by comparative genomics.</title>
        <authorList>
            <person name="Yin Z."/>
            <person name="Huang L."/>
        </authorList>
    </citation>
    <scope>NUCLEOTIDE SEQUENCE [LARGE SCALE GENOMIC DNA]</scope>
    <source>
        <strain evidence="2 3">SXYLt</strain>
    </source>
</reference>
<proteinExistence type="predicted"/>
<feature type="compositionally biased region" description="Pro residues" evidence="1">
    <location>
        <begin position="339"/>
        <end position="352"/>
    </location>
</feature>
<feature type="compositionally biased region" description="Polar residues" evidence="1">
    <location>
        <begin position="258"/>
        <end position="273"/>
    </location>
</feature>
<evidence type="ECO:0000313" key="2">
    <source>
        <dbReference type="EMBL" id="ROW12875.1"/>
    </source>
</evidence>
<dbReference type="STRING" id="1230097.A0A423XAG7"/>
<dbReference type="AlphaFoldDB" id="A0A423XAG7"/>
<evidence type="ECO:0000256" key="1">
    <source>
        <dbReference type="SAM" id="MobiDB-lite"/>
    </source>
</evidence>
<comment type="caution">
    <text evidence="2">The sequence shown here is derived from an EMBL/GenBank/DDBJ whole genome shotgun (WGS) entry which is preliminary data.</text>
</comment>
<protein>
    <submittedName>
        <fullName evidence="2">Uncharacterized protein</fullName>
    </submittedName>
</protein>
<dbReference type="InParanoid" id="A0A423XAG7"/>
<dbReference type="EMBL" id="LKEB01000023">
    <property type="protein sequence ID" value="ROW12875.1"/>
    <property type="molecule type" value="Genomic_DNA"/>
</dbReference>
<gene>
    <name evidence="2" type="ORF">VPNG_04742</name>
</gene>
<feature type="region of interest" description="Disordered" evidence="1">
    <location>
        <begin position="93"/>
        <end position="472"/>
    </location>
</feature>
<dbReference type="Proteomes" id="UP000285146">
    <property type="component" value="Unassembled WGS sequence"/>
</dbReference>
<accession>A0A423XAG7</accession>
<feature type="compositionally biased region" description="Basic and acidic residues" evidence="1">
    <location>
        <begin position="246"/>
        <end position="255"/>
    </location>
</feature>
<keyword evidence="3" id="KW-1185">Reference proteome</keyword>
<feature type="compositionally biased region" description="Polar residues" evidence="1">
    <location>
        <begin position="434"/>
        <end position="446"/>
    </location>
</feature>
<feature type="compositionally biased region" description="Basic and acidic residues" evidence="1">
    <location>
        <begin position="114"/>
        <end position="163"/>
    </location>
</feature>
<evidence type="ECO:0000313" key="3">
    <source>
        <dbReference type="Proteomes" id="UP000285146"/>
    </source>
</evidence>
<dbReference type="OrthoDB" id="284473at2759"/>
<organism evidence="2 3">
    <name type="scientific">Cytospora leucostoma</name>
    <dbReference type="NCBI Taxonomy" id="1230097"/>
    <lineage>
        <taxon>Eukaryota</taxon>
        <taxon>Fungi</taxon>
        <taxon>Dikarya</taxon>
        <taxon>Ascomycota</taxon>
        <taxon>Pezizomycotina</taxon>
        <taxon>Sordariomycetes</taxon>
        <taxon>Sordariomycetidae</taxon>
        <taxon>Diaporthales</taxon>
        <taxon>Cytosporaceae</taxon>
        <taxon>Cytospora</taxon>
    </lineage>
</organism>
<name>A0A423XAG7_9PEZI</name>
<feature type="compositionally biased region" description="Low complexity" evidence="1">
    <location>
        <begin position="164"/>
        <end position="179"/>
    </location>
</feature>